<evidence type="ECO:0000259" key="2">
    <source>
        <dbReference type="Pfam" id="PF13966"/>
    </source>
</evidence>
<feature type="transmembrane region" description="Helical" evidence="1">
    <location>
        <begin position="117"/>
        <end position="137"/>
    </location>
</feature>
<proteinExistence type="predicted"/>
<gene>
    <name evidence="4" type="ORF">CTI12_AA204360</name>
    <name evidence="3" type="ORF">CTI12_AA547390</name>
</gene>
<dbReference type="EMBL" id="PKPP01001785">
    <property type="protein sequence ID" value="PWA79940.1"/>
    <property type="molecule type" value="Genomic_DNA"/>
</dbReference>
<keyword evidence="1" id="KW-0812">Transmembrane</keyword>
<feature type="domain" description="Reverse transcriptase zinc-binding" evidence="2">
    <location>
        <begin position="6"/>
        <end position="72"/>
    </location>
</feature>
<evidence type="ECO:0000313" key="3">
    <source>
        <dbReference type="EMBL" id="PWA42157.1"/>
    </source>
</evidence>
<dbReference type="OrthoDB" id="689430at2759"/>
<evidence type="ECO:0000313" key="4">
    <source>
        <dbReference type="EMBL" id="PWA79940.1"/>
    </source>
</evidence>
<evidence type="ECO:0000313" key="5">
    <source>
        <dbReference type="Proteomes" id="UP000245207"/>
    </source>
</evidence>
<protein>
    <recommendedName>
        <fullName evidence="2">Reverse transcriptase zinc-binding domain-containing protein</fullName>
    </recommendedName>
</protein>
<comment type="caution">
    <text evidence="4">The sequence shown here is derived from an EMBL/GenBank/DDBJ whole genome shotgun (WGS) entry which is preliminary data.</text>
</comment>
<dbReference type="InterPro" id="IPR026960">
    <property type="entry name" value="RVT-Znf"/>
</dbReference>
<evidence type="ECO:0000256" key="1">
    <source>
        <dbReference type="SAM" id="Phobius"/>
    </source>
</evidence>
<feature type="transmembrane region" description="Helical" evidence="1">
    <location>
        <begin position="61"/>
        <end position="81"/>
    </location>
</feature>
<name>A0A2U1P2M9_ARTAN</name>
<dbReference type="Pfam" id="PF13966">
    <property type="entry name" value="zf-RVT"/>
    <property type="match status" value="1"/>
</dbReference>
<keyword evidence="1" id="KW-1133">Transmembrane helix</keyword>
<dbReference type="Proteomes" id="UP000245207">
    <property type="component" value="Unassembled WGS sequence"/>
</dbReference>
<keyword evidence="1" id="KW-0472">Membrane</keyword>
<keyword evidence="5" id="KW-1185">Reference proteome</keyword>
<reference evidence="4 5" key="1">
    <citation type="journal article" date="2018" name="Mol. Plant">
        <title>The genome of Artemisia annua provides insight into the evolution of Asteraceae family and artemisinin biosynthesis.</title>
        <authorList>
            <person name="Shen Q."/>
            <person name="Zhang L."/>
            <person name="Liao Z."/>
            <person name="Wang S."/>
            <person name="Yan T."/>
            <person name="Shi P."/>
            <person name="Liu M."/>
            <person name="Fu X."/>
            <person name="Pan Q."/>
            <person name="Wang Y."/>
            <person name="Lv Z."/>
            <person name="Lu X."/>
            <person name="Zhang F."/>
            <person name="Jiang W."/>
            <person name="Ma Y."/>
            <person name="Chen M."/>
            <person name="Hao X."/>
            <person name="Li L."/>
            <person name="Tang Y."/>
            <person name="Lv G."/>
            <person name="Zhou Y."/>
            <person name="Sun X."/>
            <person name="Brodelius P.E."/>
            <person name="Rose J.K.C."/>
            <person name="Tang K."/>
        </authorList>
    </citation>
    <scope>NUCLEOTIDE SEQUENCE [LARGE SCALE GENOMIC DNA]</scope>
    <source>
        <strain evidence="5">cv. Huhao1</strain>
        <tissue evidence="4">Leaf</tissue>
    </source>
</reference>
<dbReference type="AlphaFoldDB" id="A0A2U1P2M9"/>
<sequence length="141" mass="16116">MDMATAQTRWNKNIPIKINVFSWCLTRDGPPTRFNLDLCDIDVDSTRCPICNEAIETSQHLFTECTIASSLWSMVATWWGFMDFPKVLGDLIQWGDSVTYDKPIKAFFDTVIQTTSYGPYGIIGISFALLLYNLFLVNHLF</sequence>
<dbReference type="EMBL" id="PKPP01012583">
    <property type="protein sequence ID" value="PWA42157.1"/>
    <property type="molecule type" value="Genomic_DNA"/>
</dbReference>
<accession>A0A2U1P2M9</accession>
<organism evidence="4 5">
    <name type="scientific">Artemisia annua</name>
    <name type="common">Sweet wormwood</name>
    <dbReference type="NCBI Taxonomy" id="35608"/>
    <lineage>
        <taxon>Eukaryota</taxon>
        <taxon>Viridiplantae</taxon>
        <taxon>Streptophyta</taxon>
        <taxon>Embryophyta</taxon>
        <taxon>Tracheophyta</taxon>
        <taxon>Spermatophyta</taxon>
        <taxon>Magnoliopsida</taxon>
        <taxon>eudicotyledons</taxon>
        <taxon>Gunneridae</taxon>
        <taxon>Pentapetalae</taxon>
        <taxon>asterids</taxon>
        <taxon>campanulids</taxon>
        <taxon>Asterales</taxon>
        <taxon>Asteraceae</taxon>
        <taxon>Asteroideae</taxon>
        <taxon>Anthemideae</taxon>
        <taxon>Artemisiinae</taxon>
        <taxon>Artemisia</taxon>
    </lineage>
</organism>